<evidence type="ECO:0000313" key="1">
    <source>
        <dbReference type="EMBL" id="KAK2958022.1"/>
    </source>
</evidence>
<dbReference type="Proteomes" id="UP001281761">
    <property type="component" value="Unassembled WGS sequence"/>
</dbReference>
<reference evidence="1 2" key="1">
    <citation type="journal article" date="2022" name="bioRxiv">
        <title>Genomics of Preaxostyla Flagellates Illuminates Evolutionary Transitions and the Path Towards Mitochondrial Loss.</title>
        <authorList>
            <person name="Novak L.V.F."/>
            <person name="Treitli S.C."/>
            <person name="Pyrih J."/>
            <person name="Halakuc P."/>
            <person name="Pipaliya S.V."/>
            <person name="Vacek V."/>
            <person name="Brzon O."/>
            <person name="Soukal P."/>
            <person name="Eme L."/>
            <person name="Dacks J.B."/>
            <person name="Karnkowska A."/>
            <person name="Elias M."/>
            <person name="Hampl V."/>
        </authorList>
    </citation>
    <scope>NUCLEOTIDE SEQUENCE [LARGE SCALE GENOMIC DNA]</scope>
    <source>
        <strain evidence="1">NAU3</strain>
        <tissue evidence="1">Gut</tissue>
    </source>
</reference>
<protein>
    <submittedName>
        <fullName evidence="1">Uncharacterized protein</fullName>
    </submittedName>
</protein>
<name>A0ABQ9Y2Q0_9EUKA</name>
<comment type="caution">
    <text evidence="1">The sequence shown here is derived from an EMBL/GenBank/DDBJ whole genome shotgun (WGS) entry which is preliminary data.</text>
</comment>
<gene>
    <name evidence="1" type="ORF">BLNAU_6948</name>
</gene>
<accession>A0ABQ9Y2Q0</accession>
<evidence type="ECO:0000313" key="2">
    <source>
        <dbReference type="Proteomes" id="UP001281761"/>
    </source>
</evidence>
<sequence>MIYCHTLDGHNLIEFSIEHDMMCLSQADAIHQSQAPDSGRVFVKEHEPFLNFDPESTLSFEDKSTIYNSLVAFVKAGYPFDNALQDKAAQFLKSLEPRVCDTQQATKLVTDLVPSSSRSPSDFIESILTLVSSPYSIVVSSALKFQYQLAHAKSLKFKLHLVESDLITNILAIVQPHTLPITGNETIINQITKTDTEYLYLGSRSSLRTSSITSAADRWHCREMIFQKVILPSSQFLTFLISNRLLLNGDLFDSFIALLGKLLEISPFHGPTLEFVLASPVVMAFSSCLALVELNEWKNSEVVQSGKRMTQALLSEDFESMLEQMLMREKDGHFCVNITIYCRSISKLLGENVQRR</sequence>
<organism evidence="1 2">
    <name type="scientific">Blattamonas nauphoetae</name>
    <dbReference type="NCBI Taxonomy" id="2049346"/>
    <lineage>
        <taxon>Eukaryota</taxon>
        <taxon>Metamonada</taxon>
        <taxon>Preaxostyla</taxon>
        <taxon>Oxymonadida</taxon>
        <taxon>Blattamonas</taxon>
    </lineage>
</organism>
<keyword evidence="2" id="KW-1185">Reference proteome</keyword>
<dbReference type="EMBL" id="JARBJD010000041">
    <property type="protein sequence ID" value="KAK2958022.1"/>
    <property type="molecule type" value="Genomic_DNA"/>
</dbReference>
<proteinExistence type="predicted"/>